<feature type="region of interest" description="Disordered" evidence="1">
    <location>
        <begin position="447"/>
        <end position="474"/>
    </location>
</feature>
<organism evidence="3 4">
    <name type="scientific">Raphidocelis subcapitata</name>
    <dbReference type="NCBI Taxonomy" id="307507"/>
    <lineage>
        <taxon>Eukaryota</taxon>
        <taxon>Viridiplantae</taxon>
        <taxon>Chlorophyta</taxon>
        <taxon>core chlorophytes</taxon>
        <taxon>Chlorophyceae</taxon>
        <taxon>CS clade</taxon>
        <taxon>Sphaeropleales</taxon>
        <taxon>Selenastraceae</taxon>
        <taxon>Raphidocelis</taxon>
    </lineage>
</organism>
<feature type="signal peptide" evidence="2">
    <location>
        <begin position="1"/>
        <end position="21"/>
    </location>
</feature>
<dbReference type="AlphaFoldDB" id="A0A2V0P9G9"/>
<evidence type="ECO:0000256" key="2">
    <source>
        <dbReference type="SAM" id="SignalP"/>
    </source>
</evidence>
<feature type="region of interest" description="Disordered" evidence="1">
    <location>
        <begin position="862"/>
        <end position="881"/>
    </location>
</feature>
<feature type="compositionally biased region" description="Gly residues" evidence="1">
    <location>
        <begin position="448"/>
        <end position="470"/>
    </location>
</feature>
<dbReference type="EMBL" id="BDRX01000076">
    <property type="protein sequence ID" value="GBF96219.1"/>
    <property type="molecule type" value="Genomic_DNA"/>
</dbReference>
<comment type="caution">
    <text evidence="3">The sequence shown here is derived from an EMBL/GenBank/DDBJ whole genome shotgun (WGS) entry which is preliminary data.</text>
</comment>
<dbReference type="InParanoid" id="A0A2V0P9G9"/>
<accession>A0A2V0P9G9</accession>
<keyword evidence="2" id="KW-0732">Signal</keyword>
<name>A0A2V0P9G9_9CHLO</name>
<dbReference type="Proteomes" id="UP000247498">
    <property type="component" value="Unassembled WGS sequence"/>
</dbReference>
<protein>
    <submittedName>
        <fullName evidence="3">Uncharacterized protein</fullName>
    </submittedName>
</protein>
<reference evidence="3 4" key="1">
    <citation type="journal article" date="2018" name="Sci. Rep.">
        <title>Raphidocelis subcapitata (=Pseudokirchneriella subcapitata) provides an insight into genome evolution and environmental adaptations in the Sphaeropleales.</title>
        <authorList>
            <person name="Suzuki S."/>
            <person name="Yamaguchi H."/>
            <person name="Nakajima N."/>
            <person name="Kawachi M."/>
        </authorList>
    </citation>
    <scope>NUCLEOTIDE SEQUENCE [LARGE SCALE GENOMIC DNA]</scope>
    <source>
        <strain evidence="3 4">NIES-35</strain>
    </source>
</reference>
<proteinExistence type="predicted"/>
<evidence type="ECO:0000256" key="1">
    <source>
        <dbReference type="SAM" id="MobiDB-lite"/>
    </source>
</evidence>
<feature type="region of interest" description="Disordered" evidence="1">
    <location>
        <begin position="313"/>
        <end position="333"/>
    </location>
</feature>
<feature type="compositionally biased region" description="Pro residues" evidence="1">
    <location>
        <begin position="571"/>
        <end position="581"/>
    </location>
</feature>
<dbReference type="OrthoDB" id="552603at2759"/>
<evidence type="ECO:0000313" key="3">
    <source>
        <dbReference type="EMBL" id="GBF96219.1"/>
    </source>
</evidence>
<feature type="region of interest" description="Disordered" evidence="1">
    <location>
        <begin position="96"/>
        <end position="117"/>
    </location>
</feature>
<feature type="region of interest" description="Disordered" evidence="1">
    <location>
        <begin position="561"/>
        <end position="600"/>
    </location>
</feature>
<keyword evidence="4" id="KW-1185">Reference proteome</keyword>
<feature type="chain" id="PRO_5015864495" evidence="2">
    <location>
        <begin position="22"/>
        <end position="981"/>
    </location>
</feature>
<evidence type="ECO:0000313" key="4">
    <source>
        <dbReference type="Proteomes" id="UP000247498"/>
    </source>
</evidence>
<feature type="compositionally biased region" description="Pro residues" evidence="1">
    <location>
        <begin position="102"/>
        <end position="112"/>
    </location>
</feature>
<dbReference type="STRING" id="307507.A0A2V0P9G9"/>
<dbReference type="InterPro" id="IPR006311">
    <property type="entry name" value="TAT_signal"/>
</dbReference>
<sequence>MKARAALISLALALAARAALAAAAAPAPAAPLLGAAAAPRRARRRAAAAAGAALLLPLGDDDGRIDGLLRYHRAPSYWRRRRRAVGVGGALLPEVHASGAQPAPPPPPPPPYAGACPPAARPLLDAIDAALSGGARFVSQRGSVDWGLVEAESSGGDARCASNAASGCSASNPSAPYGLVVLPLAPGEDLAAKLASNVTPPYVKENLGDASLYSGGRSPVWQLARGEVVVVAGCTPAAEASRYFGATGYVYSSWRPAERSWLTAFASTGDSLSIARTPGELLPRALGRGAPPPPGRAVDGRLGVARLQGAAAGGAASASNSGGGGASSSNTRPRRDPFDGFFVVAMGASPAAVAAARAAVADALAAAGANATVAAAAAAAAAAGVGELPIPGPIFGEALGLAPTGNYMMLLLRCIVGGAGQGAFERFRSYAAADALRAWRLTPRDGAAVGGGGGGGGGGGERGGGEGGGVDDSYPLTRVVPRVPPPHAASAALSAAAAAAAVDGGSNELPRVGPLVAGALSRAAVAIGESRAAPAPEASAGGQQSRLTPLEAAFSRAAAAAAAVDGSRPEAQPPPPLPPAPTVQSLEGPAWPPPPVRSMEGPAAALRDAVSAALGAGGLDSEAPLQPAYDYLIGRIALSAARAGARVAHALGAAPPFDLMGVDWGADCLSRGLDFCNGDNRDATYVTSWPLVTLGRPGQRLVLAGVNHATAGLAAFGNVALTDPLQRRGLSAFDDTAMPGSADAFLEGTPYAWAAPLLFAVTYAHDCAGIPHCKELRPGGAADNGTRPAAPAAPSLGAAARAAFAPLLLVERSYVNPATGVGPGGAALLPFHAMVLTPAAVALPGDSRPRYDARIFAAPPGGGGGGGGEADGGGAGAGGGGGSVGDVALRSSGAAAGADGAAPAGGGAGPRPGAVEGGACVRAMVGAAQCASGSWAACCDAMEGWAAAGCWVSQEGRVLLGSMPAVLGPAVMRRLSASCGV</sequence>
<gene>
    <name evidence="3" type="ORF">Rsub_08764</name>
</gene>
<dbReference type="PROSITE" id="PS51318">
    <property type="entry name" value="TAT"/>
    <property type="match status" value="1"/>
</dbReference>